<dbReference type="AlphaFoldDB" id="A0A0M4CEM0"/>
<dbReference type="KEGG" id="cdx:CDES_02995"/>
<keyword evidence="3" id="KW-1185">Reference proteome</keyword>
<keyword evidence="1" id="KW-0812">Transmembrane</keyword>
<evidence type="ECO:0008006" key="4">
    <source>
        <dbReference type="Google" id="ProtNLM"/>
    </source>
</evidence>
<evidence type="ECO:0000313" key="2">
    <source>
        <dbReference type="EMBL" id="ALC05052.1"/>
    </source>
</evidence>
<dbReference type="STRING" id="931089.CDES_02995"/>
<dbReference type="EMBL" id="CP009220">
    <property type="protein sequence ID" value="ALC05052.1"/>
    <property type="molecule type" value="Genomic_DNA"/>
</dbReference>
<dbReference type="InterPro" id="IPR023840">
    <property type="entry name" value="T7SS_Rv3446c"/>
</dbReference>
<sequence>MITVTVVETVTIFSADDDTTYRYDVTASAIIEGWAIPAVVDQVKTIAGDSWPDIQVIIDANDEVTDKLTSTLVALGANAEAVDELVAVDDPVPQDTVVRPTQEKKPRRFYGITPVHLLLVSVLVGAIAASWLALGFMKPEVAAAPPEIVEEVSGVASISSIQPQPPAAVLVTDDLLIEAPFGFELVHNEGATYLAGADPNLRIHVSADPLHGADVELVAEELRRLIADDPTLAEQPAVEWNHDSTIDYAEAPGDGSHVLWVSWFEADRHISVGCHSRGEATLVHKAQCRQVVENLVLK</sequence>
<keyword evidence="1" id="KW-0472">Membrane</keyword>
<reference evidence="2 3" key="1">
    <citation type="submission" date="2014-08" db="EMBL/GenBank/DDBJ databases">
        <title>Complete genome sequence of Corynebacterium deserti GIMN1.010 (=DSM 45689), isolated from desert sand in western China.</title>
        <authorList>
            <person name="Ruckert C."/>
            <person name="Albersmeier A."/>
            <person name="Kalinowski J."/>
        </authorList>
    </citation>
    <scope>NUCLEOTIDE SEQUENCE [LARGE SCALE GENOMIC DNA]</scope>
    <source>
        <strain evidence="2 3">GIMN1.010</strain>
    </source>
</reference>
<dbReference type="PATRIC" id="fig|931089.4.peg.606"/>
<dbReference type="Proteomes" id="UP000068067">
    <property type="component" value="Chromosome"/>
</dbReference>
<feature type="transmembrane region" description="Helical" evidence="1">
    <location>
        <begin position="109"/>
        <end position="134"/>
    </location>
</feature>
<proteinExistence type="predicted"/>
<gene>
    <name evidence="2" type="ORF">CDES_02995</name>
</gene>
<dbReference type="OrthoDB" id="4428093at2"/>
<protein>
    <recommendedName>
        <fullName evidence="4">Type VII secretion-associated protein</fullName>
    </recommendedName>
</protein>
<organism evidence="2 3">
    <name type="scientific">Corynebacterium deserti GIMN1.010</name>
    <dbReference type="NCBI Taxonomy" id="931089"/>
    <lineage>
        <taxon>Bacteria</taxon>
        <taxon>Bacillati</taxon>
        <taxon>Actinomycetota</taxon>
        <taxon>Actinomycetes</taxon>
        <taxon>Mycobacteriales</taxon>
        <taxon>Corynebacteriaceae</taxon>
        <taxon>Corynebacterium</taxon>
    </lineage>
</organism>
<name>A0A0M4CEM0_9CORY</name>
<dbReference type="RefSeq" id="WP_053544186.1">
    <property type="nucleotide sequence ID" value="NZ_CP009220.1"/>
</dbReference>
<dbReference type="NCBIfam" id="TIGR03931">
    <property type="entry name" value="T7SS_Rv3446c"/>
    <property type="match status" value="1"/>
</dbReference>
<evidence type="ECO:0000313" key="3">
    <source>
        <dbReference type="Proteomes" id="UP000068067"/>
    </source>
</evidence>
<keyword evidence="1" id="KW-1133">Transmembrane helix</keyword>
<evidence type="ECO:0000256" key="1">
    <source>
        <dbReference type="SAM" id="Phobius"/>
    </source>
</evidence>
<accession>A0A0M4CEM0</accession>